<gene>
    <name evidence="6" type="ORF">NCER_100639</name>
</gene>
<organism evidence="7">
    <name type="scientific">Vairimorpha ceranae (strain BRL01)</name>
    <name type="common">Microsporidian parasite</name>
    <name type="synonym">Nosema ceranae</name>
    <dbReference type="NCBI Taxonomy" id="578460"/>
    <lineage>
        <taxon>Eukaryota</taxon>
        <taxon>Fungi</taxon>
        <taxon>Fungi incertae sedis</taxon>
        <taxon>Microsporidia</taxon>
        <taxon>Nosematidae</taxon>
        <taxon>Vairimorpha</taxon>
    </lineage>
</organism>
<accession>C4V836</accession>
<dbReference type="Pfam" id="PF03223">
    <property type="entry name" value="V-ATPase_C"/>
    <property type="match status" value="1"/>
</dbReference>
<comment type="similarity">
    <text evidence="1 5">Belongs to the V-ATPase C subunit family.</text>
</comment>
<evidence type="ECO:0000256" key="4">
    <source>
        <dbReference type="ARBA" id="ARBA00023065"/>
    </source>
</evidence>
<evidence type="ECO:0000256" key="2">
    <source>
        <dbReference type="ARBA" id="ARBA00022448"/>
    </source>
</evidence>
<sequence>MKECFNMILDDLSHLKMLYTKKRDDHLKFKKESETIKKRTQGNLLEKDLNIECGSYEFLEEVFVVVDKEGVNFLDFIKKCENASDEVVDQIDEDEKYFLYRILILKNNVKNFKKECSANGFYIKEKNNNLSFITCEDNLELFIDTHSLELYKIFIHLKLVKLYIECFCRYGLPKKYLCLICTEKKAFEKFKNISDNWKSDRIIDDSDEDETDTNFAHTFINIESE</sequence>
<dbReference type="Proteomes" id="UP000009082">
    <property type="component" value="Unassembled WGS sequence"/>
</dbReference>
<evidence type="ECO:0000256" key="3">
    <source>
        <dbReference type="ARBA" id="ARBA00022781"/>
    </source>
</evidence>
<dbReference type="InterPro" id="IPR004907">
    <property type="entry name" value="ATPase_V1-cplx_csu"/>
</dbReference>
<evidence type="ECO:0000256" key="5">
    <source>
        <dbReference type="RuleBase" id="RU364010"/>
    </source>
</evidence>
<dbReference type="VEuPathDB" id="MicrosporidiaDB:NCER_100639"/>
<proteinExistence type="inferred from homology"/>
<evidence type="ECO:0000256" key="1">
    <source>
        <dbReference type="ARBA" id="ARBA00006138"/>
    </source>
</evidence>
<keyword evidence="3 5" id="KW-0375">Hydrogen ion transport</keyword>
<evidence type="ECO:0000313" key="7">
    <source>
        <dbReference type="Proteomes" id="UP000009082"/>
    </source>
</evidence>
<dbReference type="KEGG" id="nce:NCER_100639"/>
<dbReference type="GO" id="GO:0046961">
    <property type="term" value="F:proton-transporting ATPase activity, rotational mechanism"/>
    <property type="evidence" value="ECO:0007669"/>
    <property type="project" value="InterPro"/>
</dbReference>
<protein>
    <recommendedName>
        <fullName evidence="5">V-type proton ATPase subunit C</fullName>
    </recommendedName>
</protein>
<dbReference type="STRING" id="578460.C4V836"/>
<dbReference type="SUPFAM" id="SSF118203">
    <property type="entry name" value="Vacuolar ATP synthase subunit C"/>
    <property type="match status" value="1"/>
</dbReference>
<reference evidence="7" key="1">
    <citation type="journal article" date="2009" name="PLoS Pathog.">
        <title>Genomic analyses of the microsporidian Nosema ceranae, an emergent pathogen of honey bees.</title>
        <authorList>
            <person name="Cornman R.S."/>
            <person name="Chen Y.P."/>
            <person name="Schatz M.C."/>
            <person name="Street C."/>
            <person name="Zhao Y."/>
            <person name="Desany B."/>
            <person name="Egholm M."/>
            <person name="Hutchison S."/>
            <person name="Pettis J.S."/>
            <person name="Lipkin W.I."/>
            <person name="Evans J.D."/>
        </authorList>
    </citation>
    <scope>NUCLEOTIDE SEQUENCE [LARGE SCALE GENOMIC DNA]</scope>
    <source>
        <strain evidence="7">BRL01</strain>
    </source>
</reference>
<comment type="subunit">
    <text evidence="5">V-ATPase is a heteromultimeric enzyme composed of a peripheral catalytic V1 complex (components A to H) attached to an integral membrane V0 proton pore complex.</text>
</comment>
<dbReference type="AlphaFoldDB" id="C4V836"/>
<dbReference type="Gene3D" id="3.30.70.100">
    <property type="match status" value="1"/>
</dbReference>
<evidence type="ECO:0000313" key="6">
    <source>
        <dbReference type="EMBL" id="EEQ82621.1"/>
    </source>
</evidence>
<dbReference type="EMBL" id="ACOL01000038">
    <property type="protein sequence ID" value="EEQ82621.1"/>
    <property type="molecule type" value="Genomic_DNA"/>
</dbReference>
<dbReference type="InterPro" id="IPR036132">
    <property type="entry name" value="Vac_ATP_synth_c_sf"/>
</dbReference>
<keyword evidence="4 5" id="KW-0406">Ion transport</keyword>
<dbReference type="PANTHER" id="PTHR10137">
    <property type="entry name" value="V-TYPE PROTON ATPASE SUBUNIT C"/>
    <property type="match status" value="1"/>
</dbReference>
<dbReference type="InParanoid" id="C4V836"/>
<dbReference type="HOGENOM" id="CLU_1230260_0_0_1"/>
<name>C4V836_VAIC1</name>
<dbReference type="GO" id="GO:0000221">
    <property type="term" value="C:vacuolar proton-transporting V-type ATPase, V1 domain"/>
    <property type="evidence" value="ECO:0007669"/>
    <property type="project" value="TreeGrafter"/>
</dbReference>
<keyword evidence="2 5" id="KW-0813">Transport</keyword>
<dbReference type="PANTHER" id="PTHR10137:SF0">
    <property type="entry name" value="V-TYPE PROTON ATPASE SUBUNIT C"/>
    <property type="match status" value="1"/>
</dbReference>
<comment type="function">
    <text evidence="5">Subunit of the V1 complex of vacuolar(H+)-ATPase (V-ATPase), a multisubunit enzyme composed of a peripheral complex (V1) that hydrolyzes ATP and a membrane integral complex (V0) that translocates protons. V-ATPase is responsible for acidifying and maintaining the pH of intracellular compartments and in some cell types, is targeted to the plasma membrane, where it is responsible for acidifying the extracellular environment. Subunit C is necessary for the assembly of the catalytic sector of the enzyme and is likely to have a specific function in its catalytic activity.</text>
</comment>
<dbReference type="OrthoDB" id="6605928at2759"/>